<feature type="compositionally biased region" description="Acidic residues" evidence="1">
    <location>
        <begin position="1"/>
        <end position="14"/>
    </location>
</feature>
<evidence type="ECO:0000256" key="1">
    <source>
        <dbReference type="SAM" id="MobiDB-lite"/>
    </source>
</evidence>
<organism evidence="3">
    <name type="scientific">Laccaria bicolor (strain S238N-H82 / ATCC MYA-4686)</name>
    <name type="common">Bicoloured deceiver</name>
    <name type="synonym">Laccaria laccata var. bicolor</name>
    <dbReference type="NCBI Taxonomy" id="486041"/>
    <lineage>
        <taxon>Eukaryota</taxon>
        <taxon>Fungi</taxon>
        <taxon>Dikarya</taxon>
        <taxon>Basidiomycota</taxon>
        <taxon>Agaricomycotina</taxon>
        <taxon>Agaricomycetes</taxon>
        <taxon>Agaricomycetidae</taxon>
        <taxon>Agaricales</taxon>
        <taxon>Agaricineae</taxon>
        <taxon>Hydnangiaceae</taxon>
        <taxon>Laccaria</taxon>
    </lineage>
</organism>
<dbReference type="GeneID" id="6077950"/>
<sequence>MESLELEDSSDEQESNGAESGLEEQTSEFEEGCEGNMTHNAKLADKHDVEIEGVLRESGETAVTDMATNVTIDDVGSEKDSHPVLGPPSETTPSACNVSDTWWWTHIRMGLLNVRGLAVKHNGITYVAFRWKLFHETGFARLVGFALSIMFASGESGTNSISLNVCGSSPSSKFNAVDGLVAGVQATNVVEIHAMGMVEARTTSRMTATSTRPDYTAHLHVLRVWDGFSITGFVGSIKVLPCFHAMDFTPLLHSLPDVVASLVVIPDLLTIAIPACQASQDVCRKLDFIDNFAGHTCARGCYER</sequence>
<evidence type="ECO:0000313" key="3">
    <source>
        <dbReference type="Proteomes" id="UP000001194"/>
    </source>
</evidence>
<gene>
    <name evidence="2" type="ORF">LACBIDRAFT_328333</name>
</gene>
<name>B0DEK2_LACBS</name>
<dbReference type="KEGG" id="lbc:LACBIDRAFT_328333"/>
<reference evidence="2 3" key="1">
    <citation type="journal article" date="2008" name="Nature">
        <title>The genome of Laccaria bicolor provides insights into mycorrhizal symbiosis.</title>
        <authorList>
            <person name="Martin F."/>
            <person name="Aerts A."/>
            <person name="Ahren D."/>
            <person name="Brun A."/>
            <person name="Danchin E.G.J."/>
            <person name="Duchaussoy F."/>
            <person name="Gibon J."/>
            <person name="Kohler A."/>
            <person name="Lindquist E."/>
            <person name="Pereda V."/>
            <person name="Salamov A."/>
            <person name="Shapiro H.J."/>
            <person name="Wuyts J."/>
            <person name="Blaudez D."/>
            <person name="Buee M."/>
            <person name="Brokstein P."/>
            <person name="Canbaeck B."/>
            <person name="Cohen D."/>
            <person name="Courty P.E."/>
            <person name="Coutinho P.M."/>
            <person name="Delaruelle C."/>
            <person name="Detter J.C."/>
            <person name="Deveau A."/>
            <person name="DiFazio S."/>
            <person name="Duplessis S."/>
            <person name="Fraissinet-Tachet L."/>
            <person name="Lucic E."/>
            <person name="Frey-Klett P."/>
            <person name="Fourrey C."/>
            <person name="Feussner I."/>
            <person name="Gay G."/>
            <person name="Grimwood J."/>
            <person name="Hoegger P.J."/>
            <person name="Jain P."/>
            <person name="Kilaru S."/>
            <person name="Labbe J."/>
            <person name="Lin Y.C."/>
            <person name="Legue V."/>
            <person name="Le Tacon F."/>
            <person name="Marmeisse R."/>
            <person name="Melayah D."/>
            <person name="Montanini B."/>
            <person name="Muratet M."/>
            <person name="Nehls U."/>
            <person name="Niculita-Hirzel H."/>
            <person name="Oudot-Le Secq M.P."/>
            <person name="Peter M."/>
            <person name="Quesneville H."/>
            <person name="Rajashekar B."/>
            <person name="Reich M."/>
            <person name="Rouhier N."/>
            <person name="Schmutz J."/>
            <person name="Yin T."/>
            <person name="Chalot M."/>
            <person name="Henrissat B."/>
            <person name="Kuees U."/>
            <person name="Lucas S."/>
            <person name="Van de Peer Y."/>
            <person name="Podila G.K."/>
            <person name="Polle A."/>
            <person name="Pukkila P.J."/>
            <person name="Richardson P.M."/>
            <person name="Rouze P."/>
            <person name="Sanders I.R."/>
            <person name="Stajich J.E."/>
            <person name="Tunlid A."/>
            <person name="Tuskan G."/>
            <person name="Grigoriev I.V."/>
        </authorList>
    </citation>
    <scope>NUCLEOTIDE SEQUENCE [LARGE SCALE GENOMIC DNA]</scope>
    <source>
        <strain evidence="3">S238N-H82 / ATCC MYA-4686</strain>
    </source>
</reference>
<dbReference type="Proteomes" id="UP000001194">
    <property type="component" value="Unassembled WGS sequence"/>
</dbReference>
<evidence type="ECO:0000313" key="2">
    <source>
        <dbReference type="EMBL" id="EDR07048.1"/>
    </source>
</evidence>
<keyword evidence="3" id="KW-1185">Reference proteome</keyword>
<feature type="compositionally biased region" description="Acidic residues" evidence="1">
    <location>
        <begin position="21"/>
        <end position="33"/>
    </location>
</feature>
<proteinExistence type="predicted"/>
<dbReference type="EMBL" id="DS547106">
    <property type="protein sequence ID" value="EDR07048.1"/>
    <property type="molecule type" value="Genomic_DNA"/>
</dbReference>
<accession>B0DEK2</accession>
<dbReference type="HOGENOM" id="CLU_915470_0_0_1"/>
<feature type="region of interest" description="Disordered" evidence="1">
    <location>
        <begin position="1"/>
        <end position="44"/>
    </location>
</feature>
<dbReference type="InParanoid" id="B0DEK2"/>
<dbReference type="RefSeq" id="XP_001882421.1">
    <property type="nucleotide sequence ID" value="XM_001882386.1"/>
</dbReference>
<dbReference type="AlphaFoldDB" id="B0DEK2"/>
<protein>
    <submittedName>
        <fullName evidence="2">Predicted protein</fullName>
    </submittedName>
</protein>